<sequence length="66" mass="7560">AKYKGKINLPEFKAVTLASLRSLLPAEWDSEHEVAWAWLWENIEGLLSAMLGKPKLQEEALEQYFA</sequence>
<feature type="non-terminal residue" evidence="1">
    <location>
        <position position="66"/>
    </location>
</feature>
<evidence type="ECO:0000313" key="2">
    <source>
        <dbReference type="Proteomes" id="UP001642464"/>
    </source>
</evidence>
<dbReference type="EMBL" id="CAXAMM010014514">
    <property type="protein sequence ID" value="CAK9033979.1"/>
    <property type="molecule type" value="Genomic_DNA"/>
</dbReference>
<proteinExistence type="predicted"/>
<name>A0ABP0L5W2_9DINO</name>
<keyword evidence="2" id="KW-1185">Reference proteome</keyword>
<gene>
    <name evidence="1" type="ORF">SCF082_LOCUS20697</name>
</gene>
<comment type="caution">
    <text evidence="1">The sequence shown here is derived from an EMBL/GenBank/DDBJ whole genome shotgun (WGS) entry which is preliminary data.</text>
</comment>
<evidence type="ECO:0000313" key="1">
    <source>
        <dbReference type="EMBL" id="CAK9033979.1"/>
    </source>
</evidence>
<organism evidence="1 2">
    <name type="scientific">Durusdinium trenchii</name>
    <dbReference type="NCBI Taxonomy" id="1381693"/>
    <lineage>
        <taxon>Eukaryota</taxon>
        <taxon>Sar</taxon>
        <taxon>Alveolata</taxon>
        <taxon>Dinophyceae</taxon>
        <taxon>Suessiales</taxon>
        <taxon>Symbiodiniaceae</taxon>
        <taxon>Durusdinium</taxon>
    </lineage>
</organism>
<accession>A0ABP0L5W2</accession>
<feature type="non-terminal residue" evidence="1">
    <location>
        <position position="1"/>
    </location>
</feature>
<dbReference type="Proteomes" id="UP001642464">
    <property type="component" value="Unassembled WGS sequence"/>
</dbReference>
<reference evidence="1 2" key="1">
    <citation type="submission" date="2024-02" db="EMBL/GenBank/DDBJ databases">
        <authorList>
            <person name="Chen Y."/>
            <person name="Shah S."/>
            <person name="Dougan E. K."/>
            <person name="Thang M."/>
            <person name="Chan C."/>
        </authorList>
    </citation>
    <scope>NUCLEOTIDE SEQUENCE [LARGE SCALE GENOMIC DNA]</scope>
</reference>
<protein>
    <submittedName>
        <fullName evidence="1">Uncharacterized protein</fullName>
    </submittedName>
</protein>